<dbReference type="CDD" id="cd21133">
    <property type="entry name" value="EVE"/>
    <property type="match status" value="1"/>
</dbReference>
<keyword evidence="3" id="KW-1185">Reference proteome</keyword>
<dbReference type="EMBL" id="CP123872">
    <property type="protein sequence ID" value="WND03747.1"/>
    <property type="molecule type" value="Genomic_DNA"/>
</dbReference>
<dbReference type="InterPro" id="IPR052181">
    <property type="entry name" value="5hmC_binding"/>
</dbReference>
<evidence type="ECO:0000313" key="2">
    <source>
        <dbReference type="EMBL" id="WND03747.1"/>
    </source>
</evidence>
<dbReference type="AlphaFoldDB" id="A0AA52EJN2"/>
<organism evidence="2 3">
    <name type="scientific">Temperatibacter marinus</name>
    <dbReference type="NCBI Taxonomy" id="1456591"/>
    <lineage>
        <taxon>Bacteria</taxon>
        <taxon>Pseudomonadati</taxon>
        <taxon>Pseudomonadota</taxon>
        <taxon>Alphaproteobacteria</taxon>
        <taxon>Kordiimonadales</taxon>
        <taxon>Temperatibacteraceae</taxon>
        <taxon>Temperatibacter</taxon>
    </lineage>
</organism>
<dbReference type="InterPro" id="IPR047197">
    <property type="entry name" value="THYN1-like_EVE"/>
</dbReference>
<evidence type="ECO:0000259" key="1">
    <source>
        <dbReference type="Pfam" id="PF01878"/>
    </source>
</evidence>
<dbReference type="KEGG" id="tmk:QGN29_05070"/>
<dbReference type="Gene3D" id="3.10.590.10">
    <property type="entry name" value="ph1033 like domains"/>
    <property type="match status" value="1"/>
</dbReference>
<dbReference type="InterPro" id="IPR002740">
    <property type="entry name" value="EVE_domain"/>
</dbReference>
<name>A0AA52EJN2_9PROT</name>
<dbReference type="PANTHER" id="PTHR14087">
    <property type="entry name" value="THYMOCYTE NUCLEAR PROTEIN 1"/>
    <property type="match status" value="1"/>
</dbReference>
<dbReference type="SUPFAM" id="SSF88697">
    <property type="entry name" value="PUA domain-like"/>
    <property type="match status" value="1"/>
</dbReference>
<dbReference type="PANTHER" id="PTHR14087:SF8">
    <property type="entry name" value="OS03G0676100 PROTEIN"/>
    <property type="match status" value="1"/>
</dbReference>
<dbReference type="RefSeq" id="WP_310799601.1">
    <property type="nucleotide sequence ID" value="NZ_CP123872.1"/>
</dbReference>
<protein>
    <submittedName>
        <fullName evidence="2">EVE domain-containing protein</fullName>
    </submittedName>
</protein>
<feature type="domain" description="EVE" evidence="1">
    <location>
        <begin position="2"/>
        <end position="132"/>
    </location>
</feature>
<proteinExistence type="predicted"/>
<evidence type="ECO:0000313" key="3">
    <source>
        <dbReference type="Proteomes" id="UP001268683"/>
    </source>
</evidence>
<dbReference type="InterPro" id="IPR015947">
    <property type="entry name" value="PUA-like_sf"/>
</dbReference>
<gene>
    <name evidence="2" type="ORF">QGN29_05070</name>
</gene>
<accession>A0AA52EJN2</accession>
<reference evidence="2" key="1">
    <citation type="submission" date="2023-04" db="EMBL/GenBank/DDBJ databases">
        <title>Complete genome sequence of Temperatibacter marinus.</title>
        <authorList>
            <person name="Rong J.-C."/>
            <person name="Yi M.-L."/>
            <person name="Zhao Q."/>
        </authorList>
    </citation>
    <scope>NUCLEOTIDE SEQUENCE</scope>
    <source>
        <strain evidence="2">NBRC 110045</strain>
    </source>
</reference>
<sequence>MRYWLVKSEPHDWSWSDQNSVESEPWTGVRNYQAQNHMRSMAKGDNVLFYHSGKTREIVGICTVSRAEYPDPSDETGRWCLVDLKAKQALREPVTLTAIKADSNFADLALVRQPRLSVMPITEKAYSKIIAMGGL</sequence>
<dbReference type="Pfam" id="PF01878">
    <property type="entry name" value="EVE"/>
    <property type="match status" value="1"/>
</dbReference>
<dbReference type="Proteomes" id="UP001268683">
    <property type="component" value="Chromosome"/>
</dbReference>